<gene>
    <name evidence="1" type="ORF">ENJ51_07320</name>
</gene>
<dbReference type="EMBL" id="DRMS01000272">
    <property type="protein sequence ID" value="HFC92606.1"/>
    <property type="molecule type" value="Genomic_DNA"/>
</dbReference>
<evidence type="ECO:0000313" key="1">
    <source>
        <dbReference type="EMBL" id="HFC92606.1"/>
    </source>
</evidence>
<reference evidence="1" key="1">
    <citation type="journal article" date="2020" name="mSystems">
        <title>Genome- and Community-Level Interaction Insights into Carbon Utilization and Element Cycling Functions of Hydrothermarchaeota in Hydrothermal Sediment.</title>
        <authorList>
            <person name="Zhou Z."/>
            <person name="Liu Y."/>
            <person name="Xu W."/>
            <person name="Pan J."/>
            <person name="Luo Z.H."/>
            <person name="Li M."/>
        </authorList>
    </citation>
    <scope>NUCLEOTIDE SEQUENCE [LARGE SCALE GENOMIC DNA]</scope>
    <source>
        <strain evidence="1">HyVt-493</strain>
    </source>
</reference>
<dbReference type="Proteomes" id="UP000885750">
    <property type="component" value="Unassembled WGS sequence"/>
</dbReference>
<dbReference type="AlphaFoldDB" id="A0A7V2T3F2"/>
<organism evidence="1">
    <name type="scientific">Leucothrix mucor</name>
    <dbReference type="NCBI Taxonomy" id="45248"/>
    <lineage>
        <taxon>Bacteria</taxon>
        <taxon>Pseudomonadati</taxon>
        <taxon>Pseudomonadota</taxon>
        <taxon>Gammaproteobacteria</taxon>
        <taxon>Thiotrichales</taxon>
        <taxon>Thiotrichaceae</taxon>
        <taxon>Leucothrix</taxon>
    </lineage>
</organism>
<comment type="caution">
    <text evidence="1">The sequence shown here is derived from an EMBL/GenBank/DDBJ whole genome shotgun (WGS) entry which is preliminary data.</text>
</comment>
<proteinExistence type="predicted"/>
<accession>A0A7V2T3F2</accession>
<protein>
    <submittedName>
        <fullName evidence="1">Uncharacterized protein</fullName>
    </submittedName>
</protein>
<name>A0A7V2T3F2_LEUMU</name>
<sequence>MINNCTIQTSEPEPTVPSQDVPFATEFIRVSHQEMMQLGAECNRYKSIHQRALLKIKALEKALALEKRGTVRDLNHRLTRVERQKRENGGKGDIKA</sequence>